<dbReference type="AlphaFoldDB" id="A0AAD3CYF6"/>
<dbReference type="InterPro" id="IPR036188">
    <property type="entry name" value="FAD/NAD-bd_sf"/>
</dbReference>
<dbReference type="GO" id="GO:0016709">
    <property type="term" value="F:oxidoreductase activity, acting on paired donors, with incorporation or reduction of molecular oxygen, NAD(P)H as one donor, and incorporation of one atom of oxygen"/>
    <property type="evidence" value="ECO:0007669"/>
    <property type="project" value="UniProtKB-ARBA"/>
</dbReference>
<feature type="domain" description="FAD-binding" evidence="3">
    <location>
        <begin position="47"/>
        <end position="463"/>
    </location>
</feature>
<protein>
    <recommendedName>
        <fullName evidence="3">FAD-binding domain-containing protein</fullName>
    </recommendedName>
</protein>
<keyword evidence="5" id="KW-1185">Reference proteome</keyword>
<name>A0AAD3CYF6_9STRA</name>
<sequence length="737" mass="83116">MAAMMRTRAASKFFRHDKLLHNLLFPPSLSAKSCFSNTANIKPQKIKTPVCIVGGGPTGLLLSILLSQYNIPSTLIERRTPTQIHSHPQAHYINIRSMEILKHYVPNVYQNVLKDMPPVKHWNHFTFCHSVLGTQIARVRHPVTGIQIGQGGNGTLVNDFDEVDVEMNAISSNRCSAVDPAHLAQNKFASLLLDEAMRMQKVFEKTSDKNGTYENVNLFHNESILSLQEIGQKDSDSNAVRIMTSQNREIEAEFVIGADGYHSFVRNHFQNQSGFSQSSLLVGNTEMQNLINVHFRTSKGLSKKLMERKETIGMLHFVFHQDVVGAFVCHNLEEGEWVLQVPFFPPFQTANDFTQEKVRKMVLSGLCGFESLTNRNEVDILSIKTWTMASAVAKKFLLGKENRIILAGDAAHAFPPAGGFGMNTGLQDAHNLAWRLATIIHENTQKDNMLRSYEIERRSISFQNAALSVRNYQRSLDVAKACFLNADHPSLLVKVMNSPPLSFVPMSIRQQTFSAAVKTAMLPLTNLAKASNPSNIYQRRIFENVRHILKSGKGLPLLFPRFEIGFSYNHNVNLDDQDDTGGYHPKLKEGGRMPHVELEMVSSNMEKCSNIKCKIATTTDLESQLSNRWNNPGPPKYLSILYHTHKSQEMTSFMLKMIQEFIPSGCNHHTVEVYADENDAHSRKNELGADESEMSLFSDRNGSLSELLCQQSNGNLEKFHVILFRPDGHLKKLLHFR</sequence>
<keyword evidence="1" id="KW-0285">Flavoprotein</keyword>
<dbReference type="PANTHER" id="PTHR43004">
    <property type="entry name" value="TRK SYSTEM POTASSIUM UPTAKE PROTEIN"/>
    <property type="match status" value="1"/>
</dbReference>
<dbReference type="GO" id="GO:0006744">
    <property type="term" value="P:ubiquinone biosynthetic process"/>
    <property type="evidence" value="ECO:0007669"/>
    <property type="project" value="TreeGrafter"/>
</dbReference>
<dbReference type="InterPro" id="IPR050641">
    <property type="entry name" value="RIFMO-like"/>
</dbReference>
<reference evidence="4 5" key="1">
    <citation type="journal article" date="2021" name="Sci. Rep.">
        <title>The genome of the diatom Chaetoceros tenuissimus carries an ancient integrated fragment of an extant virus.</title>
        <authorList>
            <person name="Hongo Y."/>
            <person name="Kimura K."/>
            <person name="Takaki Y."/>
            <person name="Yoshida Y."/>
            <person name="Baba S."/>
            <person name="Kobayashi G."/>
            <person name="Nagasaki K."/>
            <person name="Hano T."/>
            <person name="Tomaru Y."/>
        </authorList>
    </citation>
    <scope>NUCLEOTIDE SEQUENCE [LARGE SCALE GENOMIC DNA]</scope>
    <source>
        <strain evidence="4 5">NIES-3715</strain>
    </source>
</reference>
<comment type="caution">
    <text evidence="4">The sequence shown here is derived from an EMBL/GenBank/DDBJ whole genome shotgun (WGS) entry which is preliminary data.</text>
</comment>
<accession>A0AAD3CYF6</accession>
<dbReference type="Gene3D" id="3.50.50.60">
    <property type="entry name" value="FAD/NAD(P)-binding domain"/>
    <property type="match status" value="1"/>
</dbReference>
<proteinExistence type="predicted"/>
<evidence type="ECO:0000259" key="3">
    <source>
        <dbReference type="Pfam" id="PF01494"/>
    </source>
</evidence>
<dbReference type="PRINTS" id="PR00420">
    <property type="entry name" value="RNGMNOXGNASE"/>
</dbReference>
<dbReference type="GO" id="GO:0005739">
    <property type="term" value="C:mitochondrion"/>
    <property type="evidence" value="ECO:0007669"/>
    <property type="project" value="TreeGrafter"/>
</dbReference>
<evidence type="ECO:0000313" key="5">
    <source>
        <dbReference type="Proteomes" id="UP001054902"/>
    </source>
</evidence>
<evidence type="ECO:0000256" key="1">
    <source>
        <dbReference type="ARBA" id="ARBA00022630"/>
    </source>
</evidence>
<dbReference type="EMBL" id="BLLK01000047">
    <property type="protein sequence ID" value="GFH54503.1"/>
    <property type="molecule type" value="Genomic_DNA"/>
</dbReference>
<dbReference type="PANTHER" id="PTHR43004:SF6">
    <property type="entry name" value="FAD_NAD(P)-BINDING OXIDOREDUCTASE FAMILY PROTEIN"/>
    <property type="match status" value="1"/>
</dbReference>
<keyword evidence="2" id="KW-0274">FAD</keyword>
<dbReference type="Pfam" id="PF01494">
    <property type="entry name" value="FAD_binding_3"/>
    <property type="match status" value="1"/>
</dbReference>
<gene>
    <name evidence="4" type="ORF">CTEN210_10979</name>
</gene>
<dbReference type="Proteomes" id="UP001054902">
    <property type="component" value="Unassembled WGS sequence"/>
</dbReference>
<dbReference type="SUPFAM" id="SSF51905">
    <property type="entry name" value="FAD/NAD(P)-binding domain"/>
    <property type="match status" value="1"/>
</dbReference>
<dbReference type="GO" id="GO:0071949">
    <property type="term" value="F:FAD binding"/>
    <property type="evidence" value="ECO:0007669"/>
    <property type="project" value="InterPro"/>
</dbReference>
<dbReference type="Gene3D" id="3.30.9.10">
    <property type="entry name" value="D-Amino Acid Oxidase, subunit A, domain 2"/>
    <property type="match status" value="1"/>
</dbReference>
<evidence type="ECO:0000313" key="4">
    <source>
        <dbReference type="EMBL" id="GFH54503.1"/>
    </source>
</evidence>
<organism evidence="4 5">
    <name type="scientific">Chaetoceros tenuissimus</name>
    <dbReference type="NCBI Taxonomy" id="426638"/>
    <lineage>
        <taxon>Eukaryota</taxon>
        <taxon>Sar</taxon>
        <taxon>Stramenopiles</taxon>
        <taxon>Ochrophyta</taxon>
        <taxon>Bacillariophyta</taxon>
        <taxon>Coscinodiscophyceae</taxon>
        <taxon>Chaetocerotophycidae</taxon>
        <taxon>Chaetocerotales</taxon>
        <taxon>Chaetocerotaceae</taxon>
        <taxon>Chaetoceros</taxon>
    </lineage>
</organism>
<dbReference type="InterPro" id="IPR002938">
    <property type="entry name" value="FAD-bd"/>
</dbReference>
<evidence type="ECO:0000256" key="2">
    <source>
        <dbReference type="ARBA" id="ARBA00022827"/>
    </source>
</evidence>